<gene>
    <name evidence="2" type="ORF">J421_6189</name>
</gene>
<dbReference type="EMBL" id="CP007130">
    <property type="protein sequence ID" value="AHG93724.1"/>
    <property type="molecule type" value="Genomic_DNA"/>
</dbReference>
<evidence type="ECO:0000259" key="1">
    <source>
        <dbReference type="Pfam" id="PF03551"/>
    </source>
</evidence>
<reference evidence="2 3" key="1">
    <citation type="journal article" date="2014" name="Genome Announc.">
        <title>Genome Sequence and Methylome of Soil Bacterium Gemmatirosa kalamazoonensis KBS708T, a Member of the Rarely Cultivated Gemmatimonadetes Phylum.</title>
        <authorList>
            <person name="Debruyn J.M."/>
            <person name="Radosevich M."/>
            <person name="Wommack K.E."/>
            <person name="Polson S.W."/>
            <person name="Hauser L.J."/>
            <person name="Fawaz M.N."/>
            <person name="Korlach J."/>
            <person name="Tsai Y.C."/>
        </authorList>
    </citation>
    <scope>NUCLEOTIDE SEQUENCE [LARGE SCALE GENOMIC DNA]</scope>
    <source>
        <strain evidence="2 3">KBS708</strain>
        <plasmid evidence="3">Plasmid 2</plasmid>
    </source>
</reference>
<dbReference type="Proteomes" id="UP000019151">
    <property type="component" value="Plasmid 2"/>
</dbReference>
<dbReference type="HOGENOM" id="CLU_063440_3_3_0"/>
<evidence type="ECO:0000313" key="2">
    <source>
        <dbReference type="EMBL" id="AHG93724.1"/>
    </source>
</evidence>
<dbReference type="Pfam" id="PF03551">
    <property type="entry name" value="PadR"/>
    <property type="match status" value="1"/>
</dbReference>
<protein>
    <submittedName>
        <fullName evidence="2">Transcriptional regulator, PadR-family</fullName>
    </submittedName>
</protein>
<dbReference type="Gene3D" id="1.10.10.10">
    <property type="entry name" value="Winged helix-like DNA-binding domain superfamily/Winged helix DNA-binding domain"/>
    <property type="match status" value="1"/>
</dbReference>
<name>W0RRY2_9BACT</name>
<evidence type="ECO:0000313" key="3">
    <source>
        <dbReference type="Proteomes" id="UP000019151"/>
    </source>
</evidence>
<dbReference type="RefSeq" id="WP_025415016.1">
    <property type="nucleotide sequence ID" value="NZ_CP007130.1"/>
</dbReference>
<dbReference type="KEGG" id="gba:J421_6189"/>
<organism evidence="2 3">
    <name type="scientific">Gemmatirosa kalamazoonensis</name>
    <dbReference type="NCBI Taxonomy" id="861299"/>
    <lineage>
        <taxon>Bacteria</taxon>
        <taxon>Pseudomonadati</taxon>
        <taxon>Gemmatimonadota</taxon>
        <taxon>Gemmatimonadia</taxon>
        <taxon>Gemmatimonadales</taxon>
        <taxon>Gemmatimonadaceae</taxon>
        <taxon>Gemmatirosa</taxon>
    </lineage>
</organism>
<dbReference type="InterPro" id="IPR052509">
    <property type="entry name" value="Metal_resp_DNA-bind_regulator"/>
</dbReference>
<keyword evidence="2" id="KW-0614">Plasmid</keyword>
<keyword evidence="3" id="KW-1185">Reference proteome</keyword>
<dbReference type="PANTHER" id="PTHR33169:SF14">
    <property type="entry name" value="TRANSCRIPTIONAL REGULATOR RV3488"/>
    <property type="match status" value="1"/>
</dbReference>
<dbReference type="PANTHER" id="PTHR33169">
    <property type="entry name" value="PADR-FAMILY TRANSCRIPTIONAL REGULATOR"/>
    <property type="match status" value="1"/>
</dbReference>
<dbReference type="eggNOG" id="COG1695">
    <property type="taxonomic scope" value="Bacteria"/>
</dbReference>
<dbReference type="InterPro" id="IPR005149">
    <property type="entry name" value="Tscrpt_reg_PadR_N"/>
</dbReference>
<accession>W0RRY2</accession>
<dbReference type="OrthoDB" id="122286at2"/>
<dbReference type="AlphaFoldDB" id="W0RRY2"/>
<dbReference type="InterPro" id="IPR017799">
    <property type="entry name" value="Tscrpt_reg_PadR_acidobac-type"/>
</dbReference>
<dbReference type="NCBIfam" id="TIGR03433">
    <property type="entry name" value="padR_acidobact"/>
    <property type="match status" value="1"/>
</dbReference>
<dbReference type="InterPro" id="IPR036388">
    <property type="entry name" value="WH-like_DNA-bd_sf"/>
</dbReference>
<dbReference type="InterPro" id="IPR036390">
    <property type="entry name" value="WH_DNA-bd_sf"/>
</dbReference>
<proteinExistence type="predicted"/>
<sequence>MDLVRGTLDLLLLKTLSWGPMHGLAVVRWIEQTTRDQLQIEEGALYPALHRMEQKGWLAAEWGYTEQGRKAKFYRLTAAGRRHLAAEQTRWSRYTSLVELVLTAQGAGGGS</sequence>
<dbReference type="SUPFAM" id="SSF46785">
    <property type="entry name" value="Winged helix' DNA-binding domain"/>
    <property type="match status" value="1"/>
</dbReference>
<geneLocation type="plasmid" evidence="2 3">
    <name>2</name>
</geneLocation>
<feature type="domain" description="Transcription regulator PadR N-terminal" evidence="1">
    <location>
        <begin position="12"/>
        <end position="85"/>
    </location>
</feature>
<dbReference type="InParanoid" id="W0RRY2"/>